<dbReference type="GO" id="GO:0006281">
    <property type="term" value="P:DNA repair"/>
    <property type="evidence" value="ECO:0007669"/>
    <property type="project" value="TreeGrafter"/>
</dbReference>
<keyword evidence="2" id="KW-1185">Reference proteome</keyword>
<evidence type="ECO:0000313" key="1">
    <source>
        <dbReference type="EMBL" id="GLJ78716.1"/>
    </source>
</evidence>
<dbReference type="PANTHER" id="PTHR43434:SF1">
    <property type="entry name" value="PHOSPHOGLYCOLATE PHOSPHATASE"/>
    <property type="match status" value="1"/>
</dbReference>
<dbReference type="RefSeq" id="WP_210005343.1">
    <property type="nucleotide sequence ID" value="NZ_BSEO01000001.1"/>
</dbReference>
<comment type="caution">
    <text evidence="1">The sequence shown here is derived from an EMBL/GenBank/DDBJ whole genome shotgun (WGS) entry which is preliminary data.</text>
</comment>
<dbReference type="InterPro" id="IPR023198">
    <property type="entry name" value="PGP-like_dom2"/>
</dbReference>
<organism evidence="1 2">
    <name type="scientific">Microbacterium imperiale</name>
    <dbReference type="NCBI Taxonomy" id="33884"/>
    <lineage>
        <taxon>Bacteria</taxon>
        <taxon>Bacillati</taxon>
        <taxon>Actinomycetota</taxon>
        <taxon>Actinomycetes</taxon>
        <taxon>Micrococcales</taxon>
        <taxon>Microbacteriaceae</taxon>
        <taxon>Microbacterium</taxon>
    </lineage>
</organism>
<protein>
    <submittedName>
        <fullName evidence="1">Haloacid dehalogenase</fullName>
    </submittedName>
</protein>
<dbReference type="Gene3D" id="1.10.150.240">
    <property type="entry name" value="Putative phosphatase, domain 2"/>
    <property type="match status" value="1"/>
</dbReference>
<sequence length="225" mass="23533">MNSAALFDLDGTVMDTPAAIVASLTEMITPYGVAHPEPVLRAQIGRPLDSIVDTLLPEATVVDRDEAKQRFRVSFSAQTLPDARHLIHPGVSELLEHLRGNGVAIAIVTSKITPSAIELLLAAGIREAFDTIVGHDQVQYGKPHPDLALLAAARLDVAPAFCVVIGDSTDDIRMGIVAGMPTVGVAWGVSEAAALTDAGANLVAADLNSLTAELDRMLLKTGTSA</sequence>
<gene>
    <name evidence="1" type="ORF">GCM10017586_03980</name>
</gene>
<dbReference type="InterPro" id="IPR041492">
    <property type="entry name" value="HAD_2"/>
</dbReference>
<reference evidence="1" key="2">
    <citation type="submission" date="2023-01" db="EMBL/GenBank/DDBJ databases">
        <authorList>
            <person name="Sun Q."/>
            <person name="Evtushenko L."/>
        </authorList>
    </citation>
    <scope>NUCLEOTIDE SEQUENCE</scope>
    <source>
        <strain evidence="1">VKM Ac-1447</strain>
    </source>
</reference>
<dbReference type="InterPro" id="IPR050155">
    <property type="entry name" value="HAD-like_hydrolase_sf"/>
</dbReference>
<dbReference type="AlphaFoldDB" id="A0A9W6HEM0"/>
<dbReference type="Gene3D" id="3.40.50.1000">
    <property type="entry name" value="HAD superfamily/HAD-like"/>
    <property type="match status" value="1"/>
</dbReference>
<proteinExistence type="predicted"/>
<dbReference type="SFLD" id="SFLDG01129">
    <property type="entry name" value="C1.5:_HAD__Beta-PGM__Phosphata"/>
    <property type="match status" value="1"/>
</dbReference>
<dbReference type="SFLD" id="SFLDG01135">
    <property type="entry name" value="C1.5.6:_HAD__Beta-PGM__Phospha"/>
    <property type="match status" value="1"/>
</dbReference>
<dbReference type="NCBIfam" id="TIGR01509">
    <property type="entry name" value="HAD-SF-IA-v3"/>
    <property type="match status" value="1"/>
</dbReference>
<dbReference type="InterPro" id="IPR036412">
    <property type="entry name" value="HAD-like_sf"/>
</dbReference>
<dbReference type="InterPro" id="IPR023214">
    <property type="entry name" value="HAD_sf"/>
</dbReference>
<name>A0A9W6HEM0_9MICO</name>
<dbReference type="Proteomes" id="UP001142317">
    <property type="component" value="Unassembled WGS sequence"/>
</dbReference>
<dbReference type="NCBIfam" id="TIGR01549">
    <property type="entry name" value="HAD-SF-IA-v1"/>
    <property type="match status" value="1"/>
</dbReference>
<reference evidence="1" key="1">
    <citation type="journal article" date="2014" name="Int. J. Syst. Evol. Microbiol.">
        <title>Complete genome sequence of Corynebacterium casei LMG S-19264T (=DSM 44701T), isolated from a smear-ripened cheese.</title>
        <authorList>
            <consortium name="US DOE Joint Genome Institute (JGI-PGF)"/>
            <person name="Walter F."/>
            <person name="Albersmeier A."/>
            <person name="Kalinowski J."/>
            <person name="Ruckert C."/>
        </authorList>
    </citation>
    <scope>NUCLEOTIDE SEQUENCE</scope>
    <source>
        <strain evidence="1">VKM Ac-1447</strain>
    </source>
</reference>
<dbReference type="InterPro" id="IPR006439">
    <property type="entry name" value="HAD-SF_hydro_IA"/>
</dbReference>
<dbReference type="Pfam" id="PF13419">
    <property type="entry name" value="HAD_2"/>
    <property type="match status" value="1"/>
</dbReference>
<dbReference type="GO" id="GO:0005829">
    <property type="term" value="C:cytosol"/>
    <property type="evidence" value="ECO:0007669"/>
    <property type="project" value="TreeGrafter"/>
</dbReference>
<dbReference type="GO" id="GO:0008967">
    <property type="term" value="F:phosphoglycolate phosphatase activity"/>
    <property type="evidence" value="ECO:0007669"/>
    <property type="project" value="TreeGrafter"/>
</dbReference>
<dbReference type="SUPFAM" id="SSF56784">
    <property type="entry name" value="HAD-like"/>
    <property type="match status" value="1"/>
</dbReference>
<dbReference type="SFLD" id="SFLDS00003">
    <property type="entry name" value="Haloacid_Dehalogenase"/>
    <property type="match status" value="1"/>
</dbReference>
<dbReference type="EMBL" id="BSEO01000001">
    <property type="protein sequence ID" value="GLJ78716.1"/>
    <property type="molecule type" value="Genomic_DNA"/>
</dbReference>
<dbReference type="PANTHER" id="PTHR43434">
    <property type="entry name" value="PHOSPHOGLYCOLATE PHOSPHATASE"/>
    <property type="match status" value="1"/>
</dbReference>
<evidence type="ECO:0000313" key="2">
    <source>
        <dbReference type="Proteomes" id="UP001142317"/>
    </source>
</evidence>
<accession>A0A9W6HEM0</accession>